<evidence type="ECO:0000313" key="3">
    <source>
        <dbReference type="Proteomes" id="UP000321567"/>
    </source>
</evidence>
<feature type="compositionally biased region" description="Pro residues" evidence="1">
    <location>
        <begin position="22"/>
        <end position="34"/>
    </location>
</feature>
<keyword evidence="3" id="KW-1185">Reference proteome</keyword>
<feature type="region of interest" description="Disordered" evidence="1">
    <location>
        <begin position="1"/>
        <end position="54"/>
    </location>
</feature>
<accession>A0A512HAV7</accession>
<protein>
    <submittedName>
        <fullName evidence="2">Uncharacterized protein</fullName>
    </submittedName>
</protein>
<gene>
    <name evidence="2" type="ORF">ROR02_26510</name>
</gene>
<organism evidence="2 3">
    <name type="scientific">Pararhodospirillum oryzae</name>
    <dbReference type="NCBI Taxonomy" id="478448"/>
    <lineage>
        <taxon>Bacteria</taxon>
        <taxon>Pseudomonadati</taxon>
        <taxon>Pseudomonadota</taxon>
        <taxon>Alphaproteobacteria</taxon>
        <taxon>Rhodospirillales</taxon>
        <taxon>Rhodospirillaceae</taxon>
        <taxon>Pararhodospirillum</taxon>
    </lineage>
</organism>
<comment type="caution">
    <text evidence="2">The sequence shown here is derived from an EMBL/GenBank/DDBJ whole genome shotgun (WGS) entry which is preliminary data.</text>
</comment>
<feature type="compositionally biased region" description="Polar residues" evidence="1">
    <location>
        <begin position="43"/>
        <end position="54"/>
    </location>
</feature>
<dbReference type="Proteomes" id="UP000321567">
    <property type="component" value="Unassembled WGS sequence"/>
</dbReference>
<evidence type="ECO:0000313" key="2">
    <source>
        <dbReference type="EMBL" id="GEO82520.1"/>
    </source>
</evidence>
<name>A0A512HAV7_9PROT</name>
<sequence>MAGPAGKDNPSHGPEYREAHPPRAPRAPPAPQAPPKLRIKAQASASTGCTDNRA</sequence>
<reference evidence="2 3" key="1">
    <citation type="submission" date="2019-07" db="EMBL/GenBank/DDBJ databases">
        <title>Whole genome shotgun sequence of Rhodospirillum oryzae NBRC 107573.</title>
        <authorList>
            <person name="Hosoyama A."/>
            <person name="Uohara A."/>
            <person name="Ohji S."/>
            <person name="Ichikawa N."/>
        </authorList>
    </citation>
    <scope>NUCLEOTIDE SEQUENCE [LARGE SCALE GENOMIC DNA]</scope>
    <source>
        <strain evidence="2 3">NBRC 107573</strain>
    </source>
</reference>
<proteinExistence type="predicted"/>
<dbReference type="EMBL" id="BJZO01000085">
    <property type="protein sequence ID" value="GEO82520.1"/>
    <property type="molecule type" value="Genomic_DNA"/>
</dbReference>
<dbReference type="AlphaFoldDB" id="A0A512HAV7"/>
<evidence type="ECO:0000256" key="1">
    <source>
        <dbReference type="SAM" id="MobiDB-lite"/>
    </source>
</evidence>